<keyword evidence="2" id="KW-1185">Reference proteome</keyword>
<organism evidence="1 2">
    <name type="scientific">Chitinophaga horti</name>
    <dbReference type="NCBI Taxonomy" id="2920382"/>
    <lineage>
        <taxon>Bacteria</taxon>
        <taxon>Pseudomonadati</taxon>
        <taxon>Bacteroidota</taxon>
        <taxon>Chitinophagia</taxon>
        <taxon>Chitinophagales</taxon>
        <taxon>Chitinophagaceae</taxon>
        <taxon>Chitinophaga</taxon>
    </lineage>
</organism>
<accession>A0ABY6J5R1</accession>
<sequence length="197" mass="22204">MIQEQFNAICSGARGKFGKQIVSYFRYGRQIIAKAPRKRPGRGTDAQERTKANFRDGAVWSARVRKSQELHAIYKAGRHGALNAHNLAISDFLQAPVIHHVEIGDTGIVVTATDNFRVAGVTVQLYNRNGQLIESGKALASGNDTWLYEPVKEQLDGCRIVVSVKDLPGNEAVREMVWRGRRWSMKWRGICRWKRAT</sequence>
<dbReference type="EMBL" id="CP107006">
    <property type="protein sequence ID" value="UYQ95003.1"/>
    <property type="molecule type" value="Genomic_DNA"/>
</dbReference>
<evidence type="ECO:0000313" key="1">
    <source>
        <dbReference type="EMBL" id="UYQ95003.1"/>
    </source>
</evidence>
<reference evidence="1" key="1">
    <citation type="submission" date="2022-10" db="EMBL/GenBank/DDBJ databases">
        <title>Chitinophaga sp. nov., isolated from soil.</title>
        <authorList>
            <person name="Jeon C.O."/>
        </authorList>
    </citation>
    <scope>NUCLEOTIDE SEQUENCE</scope>
    <source>
        <strain evidence="1">R8</strain>
    </source>
</reference>
<evidence type="ECO:0000313" key="2">
    <source>
        <dbReference type="Proteomes" id="UP001162741"/>
    </source>
</evidence>
<gene>
    <name evidence="1" type="ORF">MKQ68_07835</name>
</gene>
<dbReference type="Proteomes" id="UP001162741">
    <property type="component" value="Chromosome"/>
</dbReference>
<dbReference type="RefSeq" id="WP_264282810.1">
    <property type="nucleotide sequence ID" value="NZ_CP107006.1"/>
</dbReference>
<protein>
    <submittedName>
        <fullName evidence="1">Uncharacterized protein</fullName>
    </submittedName>
</protein>
<proteinExistence type="predicted"/>
<name>A0ABY6J5R1_9BACT</name>